<sequence length="233" mass="27211">MRVKPPGVRILYLPHMRYEETRDDVNQMLALDSNILKRIVKETSIVYQKSAKRAFFVGEVEEAKEDENYKELLSKMPINLVMQETNRLTNLNNESLIHIVHRNEKVEYDIITPDIVEIYQSQTNVKEIEAIVFTQTFVDTRGNTDIFYIYYDIHGNHKKFDKDLEQVPIEDNKDGVNPYKDPNNPKQTILPFEIFHKDFPIDSIWNAKGGEDLVSGTKQIGVLLTYLNYLVKT</sequence>
<proteinExistence type="predicted"/>
<protein>
    <submittedName>
        <fullName evidence="1">Uncharacterized protein</fullName>
    </submittedName>
</protein>
<reference evidence="1" key="1">
    <citation type="journal article" date="2015" name="Nature">
        <title>Complex archaea that bridge the gap between prokaryotes and eukaryotes.</title>
        <authorList>
            <person name="Spang A."/>
            <person name="Saw J.H."/>
            <person name="Jorgensen S.L."/>
            <person name="Zaremba-Niedzwiedzka K."/>
            <person name="Martijn J."/>
            <person name="Lind A.E."/>
            <person name="van Eijk R."/>
            <person name="Schleper C."/>
            <person name="Guy L."/>
            <person name="Ettema T.J."/>
        </authorList>
    </citation>
    <scope>NUCLEOTIDE SEQUENCE</scope>
</reference>
<feature type="non-terminal residue" evidence="1">
    <location>
        <position position="233"/>
    </location>
</feature>
<name>A0A0F9BEN7_9ZZZZ</name>
<gene>
    <name evidence="1" type="ORF">LCGC14_2736260</name>
</gene>
<evidence type="ECO:0000313" key="1">
    <source>
        <dbReference type="EMBL" id="KKK89124.1"/>
    </source>
</evidence>
<accession>A0A0F9BEN7</accession>
<comment type="caution">
    <text evidence="1">The sequence shown here is derived from an EMBL/GenBank/DDBJ whole genome shotgun (WGS) entry which is preliminary data.</text>
</comment>
<dbReference type="EMBL" id="LAZR01049657">
    <property type="protein sequence ID" value="KKK89124.1"/>
    <property type="molecule type" value="Genomic_DNA"/>
</dbReference>
<organism evidence="1">
    <name type="scientific">marine sediment metagenome</name>
    <dbReference type="NCBI Taxonomy" id="412755"/>
    <lineage>
        <taxon>unclassified sequences</taxon>
        <taxon>metagenomes</taxon>
        <taxon>ecological metagenomes</taxon>
    </lineage>
</organism>
<dbReference type="AlphaFoldDB" id="A0A0F9BEN7"/>